<feature type="transmembrane region" description="Helical" evidence="2">
    <location>
        <begin position="6"/>
        <end position="27"/>
    </location>
</feature>
<protein>
    <submittedName>
        <fullName evidence="3">Uncharacterized protein</fullName>
    </submittedName>
</protein>
<sequence>MDSGDTAWGAAIVATITALGTGLVAWLHKRSARETQRVATFESIKTWMAEDRERREARVAELEAKVAGLEEQQREQERQRREQEERHTRSQRMLMSYVRDLREEIQRAGGVPPPPPEGLDWSPWDGLD</sequence>
<feature type="compositionally biased region" description="Basic and acidic residues" evidence="1">
    <location>
        <begin position="71"/>
        <end position="88"/>
    </location>
</feature>
<dbReference type="AlphaFoldDB" id="A0A7X6CXD3"/>
<proteinExistence type="predicted"/>
<dbReference type="Proteomes" id="UP000578686">
    <property type="component" value="Unassembled WGS sequence"/>
</dbReference>
<dbReference type="EMBL" id="JAAVJD010000004">
    <property type="protein sequence ID" value="NJQ04302.1"/>
    <property type="molecule type" value="Genomic_DNA"/>
</dbReference>
<keyword evidence="2" id="KW-0472">Membrane</keyword>
<name>A0A7X6CXD3_9ACTN</name>
<evidence type="ECO:0000313" key="4">
    <source>
        <dbReference type="Proteomes" id="UP000578686"/>
    </source>
</evidence>
<organism evidence="3 4">
    <name type="scientific">Streptomyces lonarensis</name>
    <dbReference type="NCBI Taxonomy" id="700599"/>
    <lineage>
        <taxon>Bacteria</taxon>
        <taxon>Bacillati</taxon>
        <taxon>Actinomycetota</taxon>
        <taxon>Actinomycetes</taxon>
        <taxon>Kitasatosporales</taxon>
        <taxon>Streptomycetaceae</taxon>
        <taxon>Streptomyces</taxon>
    </lineage>
</organism>
<reference evidence="3 4" key="1">
    <citation type="submission" date="2020-03" db="EMBL/GenBank/DDBJ databases">
        <title>Draft genome of Streptomyces sp. ventii, isolated from the Axial Seamount in the Pacific Ocean, and resequencing of the two type strains Streptomyces lonarensis strain NCL 716 and Streptomyces bohaiensis strain 11A07.</title>
        <authorList>
            <person name="Loughran R.M."/>
            <person name="Pfannmuller K.M."/>
            <person name="Wasson B.J."/>
            <person name="Deadmond M.C."/>
            <person name="Paddock B.E."/>
            <person name="Koyack M.J."/>
            <person name="Gallegos D.A."/>
            <person name="Mitchell E.A."/>
            <person name="Ushijima B."/>
            <person name="Saw J.H."/>
            <person name="Mcphail K.L."/>
            <person name="Videau P."/>
        </authorList>
    </citation>
    <scope>NUCLEOTIDE SEQUENCE [LARGE SCALE GENOMIC DNA]</scope>
    <source>
        <strain evidence="3 4">NCL716</strain>
    </source>
</reference>
<keyword evidence="2" id="KW-0812">Transmembrane</keyword>
<evidence type="ECO:0000256" key="2">
    <source>
        <dbReference type="SAM" id="Phobius"/>
    </source>
</evidence>
<accession>A0A7X6CXD3</accession>
<evidence type="ECO:0000256" key="1">
    <source>
        <dbReference type="SAM" id="MobiDB-lite"/>
    </source>
</evidence>
<keyword evidence="4" id="KW-1185">Reference proteome</keyword>
<keyword evidence="2" id="KW-1133">Transmembrane helix</keyword>
<gene>
    <name evidence="3" type="ORF">HCN56_01590</name>
</gene>
<evidence type="ECO:0000313" key="3">
    <source>
        <dbReference type="EMBL" id="NJQ04302.1"/>
    </source>
</evidence>
<feature type="region of interest" description="Disordered" evidence="1">
    <location>
        <begin position="69"/>
        <end position="128"/>
    </location>
</feature>
<comment type="caution">
    <text evidence="3">The sequence shown here is derived from an EMBL/GenBank/DDBJ whole genome shotgun (WGS) entry which is preliminary data.</text>
</comment>
<dbReference type="RefSeq" id="WP_167967596.1">
    <property type="nucleotide sequence ID" value="NZ_BHZG01000019.1"/>
</dbReference>